<dbReference type="Proteomes" id="UP000603200">
    <property type="component" value="Unassembled WGS sequence"/>
</dbReference>
<sequence length="69" mass="7757">MRARPRPAQPRPTLIRQVTETRHRPNGAQFVAYAPSIVRTTLSSPPRRLSARTLSTLSTPNLALPTRNR</sequence>
<proteinExistence type="predicted"/>
<comment type="caution">
    <text evidence="2">The sequence shown here is derived from an EMBL/GenBank/DDBJ whole genome shotgun (WGS) entry which is preliminary data.</text>
</comment>
<feature type="compositionally biased region" description="Polar residues" evidence="1">
    <location>
        <begin position="52"/>
        <end position="61"/>
    </location>
</feature>
<feature type="region of interest" description="Disordered" evidence="1">
    <location>
        <begin position="44"/>
        <end position="69"/>
    </location>
</feature>
<name>A0ABQ4A002_9ACTN</name>
<accession>A0ABQ4A002</accession>
<keyword evidence="3" id="KW-1185">Reference proteome</keyword>
<evidence type="ECO:0000256" key="1">
    <source>
        <dbReference type="SAM" id="MobiDB-lite"/>
    </source>
</evidence>
<organism evidence="2 3">
    <name type="scientific">Winogradskya humida</name>
    <dbReference type="NCBI Taxonomy" id="113566"/>
    <lineage>
        <taxon>Bacteria</taxon>
        <taxon>Bacillati</taxon>
        <taxon>Actinomycetota</taxon>
        <taxon>Actinomycetes</taxon>
        <taxon>Micromonosporales</taxon>
        <taxon>Micromonosporaceae</taxon>
        <taxon>Winogradskya</taxon>
    </lineage>
</organism>
<gene>
    <name evidence="2" type="ORF">Ahu01nite_072680</name>
</gene>
<evidence type="ECO:0000313" key="3">
    <source>
        <dbReference type="Proteomes" id="UP000603200"/>
    </source>
</evidence>
<dbReference type="EMBL" id="BOMN01000103">
    <property type="protein sequence ID" value="GIE24166.1"/>
    <property type="molecule type" value="Genomic_DNA"/>
</dbReference>
<protein>
    <submittedName>
        <fullName evidence="2">Uncharacterized protein</fullName>
    </submittedName>
</protein>
<evidence type="ECO:0000313" key="2">
    <source>
        <dbReference type="EMBL" id="GIE24166.1"/>
    </source>
</evidence>
<reference evidence="2 3" key="1">
    <citation type="submission" date="2021-01" db="EMBL/GenBank/DDBJ databases">
        <title>Whole genome shotgun sequence of Actinoplanes humidus NBRC 14915.</title>
        <authorList>
            <person name="Komaki H."/>
            <person name="Tamura T."/>
        </authorList>
    </citation>
    <scope>NUCLEOTIDE SEQUENCE [LARGE SCALE GENOMIC DNA]</scope>
    <source>
        <strain evidence="2 3">NBRC 14915</strain>
    </source>
</reference>